<dbReference type="AlphaFoldDB" id="X1U2A6"/>
<protein>
    <recommendedName>
        <fullName evidence="2">MalT-like TPR region domain-containing protein</fullName>
    </recommendedName>
</protein>
<organism evidence="1">
    <name type="scientific">marine sediment metagenome</name>
    <dbReference type="NCBI Taxonomy" id="412755"/>
    <lineage>
        <taxon>unclassified sequences</taxon>
        <taxon>metagenomes</taxon>
        <taxon>ecological metagenomes</taxon>
    </lineage>
</organism>
<proteinExistence type="predicted"/>
<feature type="non-terminal residue" evidence="1">
    <location>
        <position position="116"/>
    </location>
</feature>
<accession>X1U2A6</accession>
<dbReference type="EMBL" id="BARW01030965">
    <property type="protein sequence ID" value="GAJ11639.1"/>
    <property type="molecule type" value="Genomic_DNA"/>
</dbReference>
<comment type="caution">
    <text evidence="1">The sequence shown here is derived from an EMBL/GenBank/DDBJ whole genome shotgun (WGS) entry which is preliminary data.</text>
</comment>
<name>X1U2A6_9ZZZZ</name>
<sequence>MDTLWGNWDRAQKYDENIIDRNIQDGDLFTAPGLVFWNGILATEKGNFKDTEIYIEKLNEISEVYENDYARSRRFALSTKYFLKSRKLRDVLKETKKEIPWLNRIGQKFWALYLLG</sequence>
<gene>
    <name evidence="1" type="ORF">S12H4_49373</name>
</gene>
<reference evidence="1" key="1">
    <citation type="journal article" date="2014" name="Front. Microbiol.">
        <title>High frequency of phylogenetically diverse reductive dehalogenase-homologous genes in deep subseafloor sedimentary metagenomes.</title>
        <authorList>
            <person name="Kawai M."/>
            <person name="Futagami T."/>
            <person name="Toyoda A."/>
            <person name="Takaki Y."/>
            <person name="Nishi S."/>
            <person name="Hori S."/>
            <person name="Arai W."/>
            <person name="Tsubouchi T."/>
            <person name="Morono Y."/>
            <person name="Uchiyama I."/>
            <person name="Ito T."/>
            <person name="Fujiyama A."/>
            <person name="Inagaki F."/>
            <person name="Takami H."/>
        </authorList>
    </citation>
    <scope>NUCLEOTIDE SEQUENCE</scope>
    <source>
        <strain evidence="1">Expedition CK06-06</strain>
    </source>
</reference>
<evidence type="ECO:0008006" key="2">
    <source>
        <dbReference type="Google" id="ProtNLM"/>
    </source>
</evidence>
<evidence type="ECO:0000313" key="1">
    <source>
        <dbReference type="EMBL" id="GAJ11639.1"/>
    </source>
</evidence>